<feature type="compositionally biased region" description="Low complexity" evidence="1">
    <location>
        <begin position="325"/>
        <end position="339"/>
    </location>
</feature>
<evidence type="ECO:0000313" key="3">
    <source>
        <dbReference type="Proteomes" id="UP000613740"/>
    </source>
</evidence>
<comment type="caution">
    <text evidence="2">The sequence shown here is derived from an EMBL/GenBank/DDBJ whole genome shotgun (WGS) entry which is preliminary data.</text>
</comment>
<dbReference type="Proteomes" id="UP000613740">
    <property type="component" value="Unassembled WGS sequence"/>
</dbReference>
<feature type="compositionally biased region" description="Low complexity" evidence="1">
    <location>
        <begin position="418"/>
        <end position="431"/>
    </location>
</feature>
<dbReference type="EMBL" id="JAEHOD010000029">
    <property type="protein sequence ID" value="KAG2444154.1"/>
    <property type="molecule type" value="Genomic_DNA"/>
</dbReference>
<feature type="compositionally biased region" description="Low complexity" evidence="1">
    <location>
        <begin position="395"/>
        <end position="410"/>
    </location>
</feature>
<dbReference type="AlphaFoldDB" id="A0A835WB80"/>
<feature type="region of interest" description="Disordered" evidence="1">
    <location>
        <begin position="394"/>
        <end position="432"/>
    </location>
</feature>
<proteinExistence type="predicted"/>
<gene>
    <name evidence="2" type="ORF">HYH02_009093</name>
</gene>
<organism evidence="2 3">
    <name type="scientific">Chlamydomonas schloesseri</name>
    <dbReference type="NCBI Taxonomy" id="2026947"/>
    <lineage>
        <taxon>Eukaryota</taxon>
        <taxon>Viridiplantae</taxon>
        <taxon>Chlorophyta</taxon>
        <taxon>core chlorophytes</taxon>
        <taxon>Chlorophyceae</taxon>
        <taxon>CS clade</taxon>
        <taxon>Chlamydomonadales</taxon>
        <taxon>Chlamydomonadaceae</taxon>
        <taxon>Chlamydomonas</taxon>
    </lineage>
</organism>
<protein>
    <submittedName>
        <fullName evidence="2">Uncharacterized protein</fullName>
    </submittedName>
</protein>
<feature type="compositionally biased region" description="Gly residues" evidence="1">
    <location>
        <begin position="184"/>
        <end position="193"/>
    </location>
</feature>
<feature type="region of interest" description="Disordered" evidence="1">
    <location>
        <begin position="1"/>
        <end position="27"/>
    </location>
</feature>
<name>A0A835WB80_9CHLO</name>
<accession>A0A835WB80</accession>
<evidence type="ECO:0000313" key="2">
    <source>
        <dbReference type="EMBL" id="KAG2444154.1"/>
    </source>
</evidence>
<feature type="compositionally biased region" description="Low complexity" evidence="1">
    <location>
        <begin position="174"/>
        <end position="183"/>
    </location>
</feature>
<evidence type="ECO:0000256" key="1">
    <source>
        <dbReference type="SAM" id="MobiDB-lite"/>
    </source>
</evidence>
<feature type="region of interest" description="Disordered" evidence="1">
    <location>
        <begin position="271"/>
        <end position="293"/>
    </location>
</feature>
<feature type="region of interest" description="Disordered" evidence="1">
    <location>
        <begin position="305"/>
        <end position="381"/>
    </location>
</feature>
<sequence>MPLLAARVDSTEGTASSHCGSKDEDSCYSPKGLRALDWSGSDCLRDALCSPSDPGPRAYEEVVPPWSDSEPSLARRAHGATSFATSALSSRHSVTTVTPAQATNHTSPFFGQQYSQNVAAAAAADGSVEGLLPEPVSGSLLSCYLAARPSAGAAPSNTCARMVSRLHRSSINGIGSISNNNSGTGDGGGGGVSGRARQSLTGARSMGAVEASALGLKHAFSLSSSFVASPAAATAAAAAGVAAPHAPATVSNSPGALQRRATDSFRTLAADEARPAAPVPGERRLPRVPGSSSFASVSTLEVGAGAGAGASPSVPASWSPPTPPSARTSQSSLQQLLQQPSMEVKLPALLSGGPAGASGGAASYRASGDGSGSFRGMRPRAPAHSLFTDTKEELAAAAAAAQPPASAAPAPAAPAPAPASSSSSSSSYPSSMEGKAWALRTPSLKSAVLQPAPRRSVSGVVAFINGAAEVAPPRTAVAAPAAAASPVFSDDLRVGALASPPPAPPPAPPLRGTRSVKYLGAVVPGGGTGSSSASSVSSSVSPLYAGFGASGYGYAHSCGGASGTGAGGSSVEGCAGGVGGSAVAAVAAAGSRSAAALLAGARELRQLSSRVVGSALAAADAAERRAGLAAYS</sequence>
<keyword evidence="3" id="KW-1185">Reference proteome</keyword>
<feature type="region of interest" description="Disordered" evidence="1">
    <location>
        <begin position="174"/>
        <end position="197"/>
    </location>
</feature>
<dbReference type="OrthoDB" id="551937at2759"/>
<reference evidence="2" key="1">
    <citation type="journal article" date="2020" name="bioRxiv">
        <title>Comparative genomics of Chlamydomonas.</title>
        <authorList>
            <person name="Craig R.J."/>
            <person name="Hasan A.R."/>
            <person name="Ness R.W."/>
            <person name="Keightley P.D."/>
        </authorList>
    </citation>
    <scope>NUCLEOTIDE SEQUENCE</scope>
    <source>
        <strain evidence="2">CCAP 11/173</strain>
    </source>
</reference>